<dbReference type="AlphaFoldDB" id="A0A4Q9R7J0"/>
<organism evidence="2 3">
    <name type="scientific">Stutzerimonas kirkiae</name>
    <dbReference type="NCBI Taxonomy" id="2211392"/>
    <lineage>
        <taxon>Bacteria</taxon>
        <taxon>Pseudomonadati</taxon>
        <taxon>Pseudomonadota</taxon>
        <taxon>Gammaproteobacteria</taxon>
        <taxon>Pseudomonadales</taxon>
        <taxon>Pseudomonadaceae</taxon>
        <taxon>Stutzerimonas</taxon>
    </lineage>
</organism>
<dbReference type="Pfam" id="PF11804">
    <property type="entry name" value="DUF3325"/>
    <property type="match status" value="1"/>
</dbReference>
<comment type="caution">
    <text evidence="2">The sequence shown here is derived from an EMBL/GenBank/DDBJ whole genome shotgun (WGS) entry which is preliminary data.</text>
</comment>
<dbReference type="EMBL" id="QJUP01000012">
    <property type="protein sequence ID" value="TBU96577.1"/>
    <property type="molecule type" value="Genomic_DNA"/>
</dbReference>
<sequence length="286" mass="31372">MIWHLGIFLFSLAGFAALALAMERHCKHLLRRSLPPPWPALLYWSGWALLAVALALALLAPPWRWSMGLVVWLGWLSLAAAGLAFYFPWWPWQPPAAAVSRKGANARVKPVATGPAAPARGGLRSVIRLATSVALVGLPLATLALIASTPEKPLLRADAVRGKVGPWDFTFAEADDKLPTLAAFGTHMKLYQVRFCDACDQEIRNAYLRLRKPRSRRGAGIVFDGSHWNREVEINLPRNTRADDELWLTVEGKDGSVHQASIPLAAASPAFSTWLRTHGGEASKRP</sequence>
<evidence type="ECO:0000313" key="3">
    <source>
        <dbReference type="Proteomes" id="UP000292639"/>
    </source>
</evidence>
<name>A0A4Q9R7J0_9GAMM</name>
<keyword evidence="1" id="KW-0472">Membrane</keyword>
<feature type="transmembrane region" description="Helical" evidence="1">
    <location>
        <begin position="41"/>
        <end position="60"/>
    </location>
</feature>
<gene>
    <name evidence="2" type="ORF">DNJ96_10565</name>
</gene>
<dbReference type="Proteomes" id="UP000292639">
    <property type="component" value="Unassembled WGS sequence"/>
</dbReference>
<evidence type="ECO:0000256" key="1">
    <source>
        <dbReference type="SAM" id="Phobius"/>
    </source>
</evidence>
<keyword evidence="1" id="KW-1133">Transmembrane helix</keyword>
<protein>
    <submittedName>
        <fullName evidence="2">DUF3325 domain-containing protein</fullName>
    </submittedName>
</protein>
<proteinExistence type="predicted"/>
<dbReference type="RefSeq" id="WP_131184578.1">
    <property type="nucleotide sequence ID" value="NZ_QJUO01000015.1"/>
</dbReference>
<accession>A0A4Q9R7J0</accession>
<evidence type="ECO:0000313" key="2">
    <source>
        <dbReference type="EMBL" id="TBU96577.1"/>
    </source>
</evidence>
<feature type="transmembrane region" description="Helical" evidence="1">
    <location>
        <begin position="126"/>
        <end position="147"/>
    </location>
</feature>
<dbReference type="OrthoDB" id="5366025at2"/>
<reference evidence="2 3" key="1">
    <citation type="submission" date="2018-06" db="EMBL/GenBank/DDBJ databases">
        <title>Three novel Pseudomonas species isolated from symptomatic oak.</title>
        <authorList>
            <person name="Bueno-Gonzalez V."/>
            <person name="Brady C."/>
        </authorList>
    </citation>
    <scope>NUCLEOTIDE SEQUENCE [LARGE SCALE GENOMIC DNA]</scope>
    <source>
        <strain evidence="2 3">P17C</strain>
    </source>
</reference>
<keyword evidence="3" id="KW-1185">Reference proteome</keyword>
<dbReference type="InterPro" id="IPR021762">
    <property type="entry name" value="DUF3325"/>
</dbReference>
<keyword evidence="1" id="KW-0812">Transmembrane</keyword>
<feature type="transmembrane region" description="Helical" evidence="1">
    <location>
        <begin position="67"/>
        <end position="87"/>
    </location>
</feature>